<keyword evidence="3" id="KW-0731">Sigma factor</keyword>
<dbReference type="SUPFAM" id="SSF88946">
    <property type="entry name" value="Sigma2 domain of RNA polymerase sigma factors"/>
    <property type="match status" value="1"/>
</dbReference>
<keyword evidence="2" id="KW-0805">Transcription regulation</keyword>
<protein>
    <submittedName>
        <fullName evidence="6">Sigma-70 family RNA polymerase sigma factor</fullName>
    </submittedName>
</protein>
<evidence type="ECO:0000256" key="1">
    <source>
        <dbReference type="ARBA" id="ARBA00010641"/>
    </source>
</evidence>
<feature type="domain" description="RNA polymerase sigma-70 region 2" evidence="5">
    <location>
        <begin position="24"/>
        <end position="84"/>
    </location>
</feature>
<proteinExistence type="inferred from homology"/>
<reference evidence="6 7" key="1">
    <citation type="submission" date="2023-10" db="EMBL/GenBank/DDBJ databases">
        <title>Rubellicoccus peritrichatus gen. nov., sp. nov., isolated from an algae of coral reef tank.</title>
        <authorList>
            <person name="Luo J."/>
        </authorList>
    </citation>
    <scope>NUCLEOTIDE SEQUENCE [LARGE SCALE GENOMIC DNA]</scope>
    <source>
        <strain evidence="6 7">CR14</strain>
    </source>
</reference>
<dbReference type="KEGG" id="puo:RZN69_12225"/>
<dbReference type="GO" id="GO:0006352">
    <property type="term" value="P:DNA-templated transcription initiation"/>
    <property type="evidence" value="ECO:0007669"/>
    <property type="project" value="InterPro"/>
</dbReference>
<dbReference type="Gene3D" id="1.10.10.10">
    <property type="entry name" value="Winged helix-like DNA-binding domain superfamily/Winged helix DNA-binding domain"/>
    <property type="match status" value="1"/>
</dbReference>
<name>A0AAQ3L7N4_9BACT</name>
<keyword evidence="4" id="KW-0804">Transcription</keyword>
<dbReference type="GO" id="GO:0016987">
    <property type="term" value="F:sigma factor activity"/>
    <property type="evidence" value="ECO:0007669"/>
    <property type="project" value="UniProtKB-KW"/>
</dbReference>
<dbReference type="NCBIfam" id="TIGR02937">
    <property type="entry name" value="sigma70-ECF"/>
    <property type="match status" value="1"/>
</dbReference>
<dbReference type="EMBL" id="CP136920">
    <property type="protein sequence ID" value="WOO39382.1"/>
    <property type="molecule type" value="Genomic_DNA"/>
</dbReference>
<evidence type="ECO:0000256" key="2">
    <source>
        <dbReference type="ARBA" id="ARBA00023015"/>
    </source>
</evidence>
<evidence type="ECO:0000256" key="3">
    <source>
        <dbReference type="ARBA" id="ARBA00023082"/>
    </source>
</evidence>
<dbReference type="SUPFAM" id="SSF88659">
    <property type="entry name" value="Sigma3 and sigma4 domains of RNA polymerase sigma factors"/>
    <property type="match status" value="1"/>
</dbReference>
<accession>A0AAQ3L7N4</accession>
<evidence type="ECO:0000313" key="6">
    <source>
        <dbReference type="EMBL" id="WOO39382.1"/>
    </source>
</evidence>
<dbReference type="InterPro" id="IPR039425">
    <property type="entry name" value="RNA_pol_sigma-70-like"/>
</dbReference>
<sequence>MQPSQTDSDLDAGYVIEISESQIPLRSYIWKFVGNRHDTDDILQNTNIILWEKRMDWDPETVFLKWAYRIAYFQVKAHFRDRGREQKRLRFDDSLLDLLAHDEPHMFSSTKLFEALDTCLGKMETTKRELLVRRYEGSTSVEDLAKEKGYSANTLSQILRRMRSRLSDCIQLQLNTST</sequence>
<evidence type="ECO:0000259" key="5">
    <source>
        <dbReference type="Pfam" id="PF04542"/>
    </source>
</evidence>
<dbReference type="InterPro" id="IPR014284">
    <property type="entry name" value="RNA_pol_sigma-70_dom"/>
</dbReference>
<evidence type="ECO:0000256" key="4">
    <source>
        <dbReference type="ARBA" id="ARBA00023163"/>
    </source>
</evidence>
<dbReference type="InterPro" id="IPR013324">
    <property type="entry name" value="RNA_pol_sigma_r3/r4-like"/>
</dbReference>
<dbReference type="PANTHER" id="PTHR43133:SF51">
    <property type="entry name" value="RNA POLYMERASE SIGMA FACTOR"/>
    <property type="match status" value="1"/>
</dbReference>
<dbReference type="NCBIfam" id="TIGR02989">
    <property type="entry name" value="Sig-70_gvs1"/>
    <property type="match status" value="1"/>
</dbReference>
<gene>
    <name evidence="6" type="ORF">RZN69_12225</name>
</gene>
<comment type="similarity">
    <text evidence="1">Belongs to the sigma-70 factor family. ECF subfamily.</text>
</comment>
<evidence type="ECO:0000313" key="7">
    <source>
        <dbReference type="Proteomes" id="UP001304300"/>
    </source>
</evidence>
<dbReference type="RefSeq" id="WP_317831254.1">
    <property type="nucleotide sequence ID" value="NZ_CP136920.1"/>
</dbReference>
<dbReference type="InterPro" id="IPR014331">
    <property type="entry name" value="RNA_pol_sigma70_ECF_RHOBA"/>
</dbReference>
<dbReference type="InterPro" id="IPR013325">
    <property type="entry name" value="RNA_pol_sigma_r2"/>
</dbReference>
<dbReference type="InterPro" id="IPR036388">
    <property type="entry name" value="WH-like_DNA-bd_sf"/>
</dbReference>
<dbReference type="PANTHER" id="PTHR43133">
    <property type="entry name" value="RNA POLYMERASE ECF-TYPE SIGMA FACTO"/>
    <property type="match status" value="1"/>
</dbReference>
<dbReference type="Pfam" id="PF04542">
    <property type="entry name" value="Sigma70_r2"/>
    <property type="match status" value="1"/>
</dbReference>
<dbReference type="Proteomes" id="UP001304300">
    <property type="component" value="Chromosome"/>
</dbReference>
<keyword evidence="7" id="KW-1185">Reference proteome</keyword>
<dbReference type="AlphaFoldDB" id="A0AAQ3L7N4"/>
<dbReference type="Gene3D" id="1.10.1740.10">
    <property type="match status" value="1"/>
</dbReference>
<organism evidence="6 7">
    <name type="scientific">Rubellicoccus peritrichatus</name>
    <dbReference type="NCBI Taxonomy" id="3080537"/>
    <lineage>
        <taxon>Bacteria</taxon>
        <taxon>Pseudomonadati</taxon>
        <taxon>Verrucomicrobiota</taxon>
        <taxon>Opitutia</taxon>
        <taxon>Puniceicoccales</taxon>
        <taxon>Cerasicoccaceae</taxon>
        <taxon>Rubellicoccus</taxon>
    </lineage>
</organism>
<dbReference type="InterPro" id="IPR007627">
    <property type="entry name" value="RNA_pol_sigma70_r2"/>
</dbReference>